<evidence type="ECO:0000313" key="6">
    <source>
        <dbReference type="Proteomes" id="UP001152797"/>
    </source>
</evidence>
<feature type="region of interest" description="Disordered" evidence="2">
    <location>
        <begin position="1"/>
        <end position="26"/>
    </location>
</feature>
<keyword evidence="6" id="KW-1185">Reference proteome</keyword>
<dbReference type="EMBL" id="CAMXCT030000397">
    <property type="protein sequence ID" value="CAL4765543.1"/>
    <property type="molecule type" value="Genomic_DNA"/>
</dbReference>
<evidence type="ECO:0000256" key="2">
    <source>
        <dbReference type="SAM" id="MobiDB-lite"/>
    </source>
</evidence>
<dbReference type="EMBL" id="CAMXCT020000397">
    <property type="protein sequence ID" value="CAL1131606.1"/>
    <property type="molecule type" value="Genomic_DNA"/>
</dbReference>
<keyword evidence="1" id="KW-0175">Coiled coil</keyword>
<reference evidence="4" key="2">
    <citation type="submission" date="2024-04" db="EMBL/GenBank/DDBJ databases">
        <authorList>
            <person name="Chen Y."/>
            <person name="Shah S."/>
            <person name="Dougan E. K."/>
            <person name="Thang M."/>
            <person name="Chan C."/>
        </authorList>
    </citation>
    <scope>NUCLEOTIDE SEQUENCE [LARGE SCALE GENOMIC DNA]</scope>
</reference>
<feature type="region of interest" description="Disordered" evidence="2">
    <location>
        <begin position="1101"/>
        <end position="1144"/>
    </location>
</feature>
<dbReference type="PANTHER" id="PTHR43941:SF1">
    <property type="entry name" value="STRUCTURAL MAINTENANCE OF CHROMOSOMES PROTEIN 2"/>
    <property type="match status" value="1"/>
</dbReference>
<gene>
    <name evidence="3" type="ORF">C1SCF055_LOCUS6299</name>
</gene>
<dbReference type="Gene3D" id="1.10.287.1490">
    <property type="match status" value="1"/>
</dbReference>
<name>A0A9P1FJH1_9DINO</name>
<organism evidence="3">
    <name type="scientific">Cladocopium goreaui</name>
    <dbReference type="NCBI Taxonomy" id="2562237"/>
    <lineage>
        <taxon>Eukaryota</taxon>
        <taxon>Sar</taxon>
        <taxon>Alveolata</taxon>
        <taxon>Dinophyceae</taxon>
        <taxon>Suessiales</taxon>
        <taxon>Symbiodiniaceae</taxon>
        <taxon>Cladocopium</taxon>
    </lineage>
</organism>
<sequence>MDKPDKTDTNATVLHESDGKLNLDKNNHDAVEAVSQPGILPSMESTKEPIEHNVFSSEPKLCGPTSFPATTEELPKIVKKVHFDDAHQPASLEAASNNVEEPSNKDEKDSLDIHYKESDFPIYTEDMLPDGADHVKLKKRYKAIKEEFYTQSGHRPVTPSNFRSWMNKSKGRNKRWHFWEIFSGSGRLSLTLLLSGLAVGPPIDMKYGWDVNNTSHQAMLLEAQREFKPGTIHYAPDCDPALRHQDRLHDLPALNFVQNSCEEQSREGRGYTVEQPYGSAMMDEGLRLDRIPDCKKKQRVDQCMHGAVSELGDPVQKATALIGNIKYNKTALRCSGHQGQPHAHLQGQTGGHNRTTLAAVYPKQMCQRMRQDIIKYLHNRDLMRVKTENFYECVRCTLGRFCPKGIDHTMIPGQCRHGRYAAGTNPKLKSTSSAADPITDWKKAADREALDVVQLDNELDKEFNVKESHYLKKLLIESVNNALGLFTEASSRKIDYTHWIDNPVAIALFKELFKEVMQVKAIKVLLRPFRKSSAEPHLSMASGYLRLFIIGDVKHWKVLKIEDMRELSFSQINEAIDEDDWVLVLYGVELDSVPAPSTPAARSRSIPAQPALPPRRDDAALVPAEPQPQIQERPDDEREEEALAIPAYEEFEAHGRAALAPVKPNYNLRRVLERLPKLVDSGDVTTAKRLLVGLHERLWHTPAGATIFNETVQFDLFHLDDVTYMSLLDEATRFKTCSVPEGQDAQQLLASMLQNWIQFFGPPARLILDQQASLMSHEAGGEFERMNIARCPRGTTQGQEPAELGMESAMAHNQTINYGGATPSMSVFGILPRGFYNPETPGLLSTFGSMQKDVTVFERAMRIRQTALAQTHQAIIEDRVARANRHRPHQLETDKLTAGVSEVEYYREVAGDPGWRGPALLLRLDQDEGVAVIQYQGKPYLVSLRHIRPYLGMFHFEMVNEPVENELNNLMKYVEHLCEYKAYVIGWIQKKNGTWAKTPKETPAITKAMEWADKISKAMTKKPLHGIIMGRALKTFKPPNNTTGKMVTWIQGGKNYSVQEHLNANHLRMKKISNYTREDLCIIYFYYYNLDIKEEITYDPKSKEKPANDQKPNGDGSEEMDTENVPKKRDEPEDPRLQESEKKKQKVAMVKKDIKKVAILQKDIEFLRSFYTINANTKIILDFPLEWKIGYSIMLPTVKNFLTQEYQHRQRQCGHLFTLAYKTSGDATACLRTAQIFKVDEETNNINEGDITPDLWHLVDSADRAEVKQFVEEKAFKKMHKSKFTAEMVIIDARWVRKWKRYPNGELKVKSRLCARGCFDSQKDLLTTRSTTATRLSQRLLLSHAARKRSRRLESIDIAGAFLKGFSFSEIQRALREAGVDAPSRVVVLLPPLNVFRHLSDLSPDFKGMTDLQAMEYGLLCVKPVYGLNVTRQTLPFVHCGCKYEKTPTGYKVSQQEFASKLRPVPVPEREDTSKLTKEEVSTFRSILGALLWLTATRLDIIADVSVLQAKVTVAEIQHLKQANDILIKVAEYIEVGLHYRMMEAKHIRLVCIHDASSAAQGRSYAQEGLLIGIMEDKFHDVTLEAETEFQDGEGEHGVENHGGIFHILHASGSKAKRISYSTSHAETLSMVGGMEASTMIMVRLAELHHPAKAPTIKQLVQIQEAGDPKIPMDFYGDCRDLFELITGRRTLPQDKSQRLYVLSLKESRVVTRILPALEEYTEHDLHKSDEELMDDVVKGIKQPKISHGAVLLSLFSRSMLPMLVATCASGATAQEFDETYVPDSNAVAKNNSIPNYANYFGVYISIFLTVILAVNMDKILKYVTYKVTKNLYRPLQAVKEEDTTEAMDVDEEGDPDMMANRIAALKRKVMDVNAANRAAKKKIQDQQGELDELRDDLREAKTEITSWIDCADNYSAKTNMCLADSASYKRDLQELKTEHKELKDRYDQAQNDINTLEEQVRRQRERGDQLCDKVDDIQGALQHSKNANAMAAQANASKDAKIAELTAALQTAKQQAQTVRPSRAADQNEVAKLTQKITDLTKKNEDLDREKNVLKATCEQRAREILGLREANREAKAPPTVHITRGGSCYHSDGCNHLSHAGQPRAVVELRKCRDCWP</sequence>
<feature type="coiled-coil region" evidence="1">
    <location>
        <begin position="1863"/>
        <end position="2058"/>
    </location>
</feature>
<evidence type="ECO:0000313" key="5">
    <source>
        <dbReference type="EMBL" id="CAL4765543.1"/>
    </source>
</evidence>
<proteinExistence type="predicted"/>
<evidence type="ECO:0000313" key="4">
    <source>
        <dbReference type="EMBL" id="CAL1131606.1"/>
    </source>
</evidence>
<dbReference type="PANTHER" id="PTHR43941">
    <property type="entry name" value="STRUCTURAL MAINTENANCE OF CHROMOSOMES PROTEIN 2"/>
    <property type="match status" value="1"/>
</dbReference>
<evidence type="ECO:0000313" key="3">
    <source>
        <dbReference type="EMBL" id="CAI3978231.1"/>
    </source>
</evidence>
<dbReference type="EMBL" id="CAMXCT010000397">
    <property type="protein sequence ID" value="CAI3978231.1"/>
    <property type="molecule type" value="Genomic_DNA"/>
</dbReference>
<feature type="compositionally biased region" description="Basic and acidic residues" evidence="2">
    <location>
        <begin position="1124"/>
        <end position="1142"/>
    </location>
</feature>
<feature type="region of interest" description="Disordered" evidence="2">
    <location>
        <begin position="49"/>
        <end position="68"/>
    </location>
</feature>
<comment type="caution">
    <text evidence="3">The sequence shown here is derived from an EMBL/GenBank/DDBJ whole genome shotgun (WGS) entry which is preliminary data.</text>
</comment>
<feature type="region of interest" description="Disordered" evidence="2">
    <location>
        <begin position="594"/>
        <end position="620"/>
    </location>
</feature>
<evidence type="ECO:0000256" key="1">
    <source>
        <dbReference type="SAM" id="Coils"/>
    </source>
</evidence>
<reference evidence="3" key="1">
    <citation type="submission" date="2022-10" db="EMBL/GenBank/DDBJ databases">
        <authorList>
            <person name="Chen Y."/>
            <person name="Dougan E. K."/>
            <person name="Chan C."/>
            <person name="Rhodes N."/>
            <person name="Thang M."/>
        </authorList>
    </citation>
    <scope>NUCLEOTIDE SEQUENCE</scope>
</reference>
<protein>
    <submittedName>
        <fullName evidence="5">Integrase catalytic domain-containing protein</fullName>
    </submittedName>
</protein>
<feature type="compositionally biased region" description="Basic and acidic residues" evidence="2">
    <location>
        <begin position="15"/>
        <end position="26"/>
    </location>
</feature>
<dbReference type="Proteomes" id="UP001152797">
    <property type="component" value="Unassembled WGS sequence"/>
</dbReference>
<accession>A0A9P1FJH1</accession>